<dbReference type="SUPFAM" id="SSF54236">
    <property type="entry name" value="Ubiquitin-like"/>
    <property type="match status" value="1"/>
</dbReference>
<evidence type="ECO:0000259" key="5">
    <source>
        <dbReference type="PROSITE" id="PS50053"/>
    </source>
</evidence>
<dbReference type="SUPFAM" id="SSF50978">
    <property type="entry name" value="WD40 repeat-like"/>
    <property type="match status" value="1"/>
</dbReference>
<dbReference type="PRINTS" id="PR00320">
    <property type="entry name" value="GPROTEINBRPT"/>
</dbReference>
<dbReference type="AlphaFoldDB" id="A0A7S1AQT8"/>
<feature type="repeat" description="WD" evidence="3">
    <location>
        <begin position="357"/>
        <end position="398"/>
    </location>
</feature>
<keyword evidence="1 3" id="KW-0853">WD repeat</keyword>
<sequence length="456" mass="51038">MAQAIVAQAILALHFCARTEPQDPRMRADRRQFRDQLQRARAEGQQQSSSSASVSFAPDHRNGDRCSTSDSFEAAHENDCFNNATYVDVQILTVGAGRAVDLRVSRSCHVSLVKELIKAALDVPVVQQRLVWNDEILDDTALVRDLVAPTERTITITVVHAPKRLAMTGSFDKTLRLWDVDGFKMIREFHGHQDSVMDVAMNWSVRQAVSCSADGTLLIWDLENMEAVPKILKGHEGSVVCMAVDWASQRVASTGVDRTLRLWDMRDAAKVKVFHSESCIMCLCMDWATDLAVCGCDSWNVKLWDLREVNVLDSLRGHSDWVLSLAVDWDGQRVLTGSVDTTILLWDLVDCTILAELNGHRDSVRCLDAHWSQDRALSGSTDGEIRLWDLETGHVLRQFSSFGEKLLSLAADWAADCFLFGGMGRELTLRDMRRGEETGVMKGHTGWIRCAVFDTK</sequence>
<dbReference type="SMART" id="SM00320">
    <property type="entry name" value="WD40"/>
    <property type="match status" value="6"/>
</dbReference>
<evidence type="ECO:0000256" key="4">
    <source>
        <dbReference type="SAM" id="MobiDB-lite"/>
    </source>
</evidence>
<feature type="repeat" description="WD" evidence="3">
    <location>
        <begin position="167"/>
        <end position="188"/>
    </location>
</feature>
<dbReference type="CDD" id="cd00200">
    <property type="entry name" value="WD40"/>
    <property type="match status" value="1"/>
</dbReference>
<feature type="repeat" description="WD" evidence="3">
    <location>
        <begin position="232"/>
        <end position="273"/>
    </location>
</feature>
<dbReference type="PROSITE" id="PS50053">
    <property type="entry name" value="UBIQUITIN_2"/>
    <property type="match status" value="1"/>
</dbReference>
<dbReference type="InterPro" id="IPR001680">
    <property type="entry name" value="WD40_rpt"/>
</dbReference>
<feature type="repeat" description="WD" evidence="3">
    <location>
        <begin position="189"/>
        <end position="230"/>
    </location>
</feature>
<evidence type="ECO:0000256" key="3">
    <source>
        <dbReference type="PROSITE-ProRule" id="PRU00221"/>
    </source>
</evidence>
<dbReference type="InterPro" id="IPR000626">
    <property type="entry name" value="Ubiquitin-like_dom"/>
</dbReference>
<dbReference type="InterPro" id="IPR020472">
    <property type="entry name" value="WD40_PAC1"/>
</dbReference>
<organism evidence="6">
    <name type="scientific">Noctiluca scintillans</name>
    <name type="common">Sea sparkle</name>
    <name type="synonym">Red tide dinoflagellate</name>
    <dbReference type="NCBI Taxonomy" id="2966"/>
    <lineage>
        <taxon>Eukaryota</taxon>
        <taxon>Sar</taxon>
        <taxon>Alveolata</taxon>
        <taxon>Dinophyceae</taxon>
        <taxon>Noctilucales</taxon>
        <taxon>Noctilucaceae</taxon>
        <taxon>Noctiluca</taxon>
    </lineage>
</organism>
<dbReference type="PROSITE" id="PS00678">
    <property type="entry name" value="WD_REPEATS_1"/>
    <property type="match status" value="4"/>
</dbReference>
<dbReference type="Gene3D" id="2.130.10.10">
    <property type="entry name" value="YVTN repeat-like/Quinoprotein amine dehydrogenase"/>
    <property type="match status" value="2"/>
</dbReference>
<name>A0A7S1AQT8_NOCSC</name>
<keyword evidence="2" id="KW-0677">Repeat</keyword>
<evidence type="ECO:0000256" key="1">
    <source>
        <dbReference type="ARBA" id="ARBA00022574"/>
    </source>
</evidence>
<feature type="domain" description="Ubiquitin-like" evidence="5">
    <location>
        <begin position="87"/>
        <end position="158"/>
    </location>
</feature>
<proteinExistence type="predicted"/>
<dbReference type="PROSITE" id="PS50294">
    <property type="entry name" value="WD_REPEATS_REGION"/>
    <property type="match status" value="4"/>
</dbReference>
<dbReference type="InterPro" id="IPR029071">
    <property type="entry name" value="Ubiquitin-like_domsf"/>
</dbReference>
<evidence type="ECO:0000256" key="2">
    <source>
        <dbReference type="ARBA" id="ARBA00022737"/>
    </source>
</evidence>
<dbReference type="Pfam" id="PF00400">
    <property type="entry name" value="WD40"/>
    <property type="match status" value="5"/>
</dbReference>
<dbReference type="PANTHER" id="PTHR19879:SF9">
    <property type="entry name" value="TRANSCRIPTION INITIATION FACTOR TFIID SUBUNIT 5"/>
    <property type="match status" value="1"/>
</dbReference>
<dbReference type="Gene3D" id="3.10.20.90">
    <property type="entry name" value="Phosphatidylinositol 3-kinase Catalytic Subunit, Chain A, domain 1"/>
    <property type="match status" value="1"/>
</dbReference>
<dbReference type="InterPro" id="IPR036322">
    <property type="entry name" value="WD40_repeat_dom_sf"/>
</dbReference>
<reference evidence="6" key="1">
    <citation type="submission" date="2021-01" db="EMBL/GenBank/DDBJ databases">
        <authorList>
            <person name="Corre E."/>
            <person name="Pelletier E."/>
            <person name="Niang G."/>
            <person name="Scheremetjew M."/>
            <person name="Finn R."/>
            <person name="Kale V."/>
            <person name="Holt S."/>
            <person name="Cochrane G."/>
            <person name="Meng A."/>
            <person name="Brown T."/>
            <person name="Cohen L."/>
        </authorList>
    </citation>
    <scope>NUCLEOTIDE SEQUENCE</scope>
</reference>
<dbReference type="InterPro" id="IPR015943">
    <property type="entry name" value="WD40/YVTN_repeat-like_dom_sf"/>
</dbReference>
<feature type="compositionally biased region" description="Low complexity" evidence="4">
    <location>
        <begin position="45"/>
        <end position="55"/>
    </location>
</feature>
<dbReference type="PANTHER" id="PTHR19879">
    <property type="entry name" value="TRANSCRIPTION INITIATION FACTOR TFIID"/>
    <property type="match status" value="1"/>
</dbReference>
<gene>
    <name evidence="6" type="ORF">NSCI0253_LOCUS36649</name>
</gene>
<dbReference type="PROSITE" id="PS50082">
    <property type="entry name" value="WD_REPEATS_2"/>
    <property type="match status" value="5"/>
</dbReference>
<accession>A0A7S1AQT8</accession>
<protein>
    <recommendedName>
        <fullName evidence="5">Ubiquitin-like domain-containing protein</fullName>
    </recommendedName>
</protein>
<dbReference type="EMBL" id="HBFQ01051363">
    <property type="protein sequence ID" value="CAD8862294.1"/>
    <property type="molecule type" value="Transcribed_RNA"/>
</dbReference>
<dbReference type="InterPro" id="IPR019775">
    <property type="entry name" value="WD40_repeat_CS"/>
</dbReference>
<feature type="region of interest" description="Disordered" evidence="4">
    <location>
        <begin position="36"/>
        <end position="70"/>
    </location>
</feature>
<evidence type="ECO:0000313" key="6">
    <source>
        <dbReference type="EMBL" id="CAD8862294.1"/>
    </source>
</evidence>
<feature type="repeat" description="WD" evidence="3">
    <location>
        <begin position="315"/>
        <end position="348"/>
    </location>
</feature>